<evidence type="ECO:0000256" key="6">
    <source>
        <dbReference type="ARBA" id="ARBA00023136"/>
    </source>
</evidence>
<dbReference type="Gene3D" id="1.20.1250.20">
    <property type="entry name" value="MFS general substrate transporter like domains"/>
    <property type="match status" value="1"/>
</dbReference>
<feature type="transmembrane region" description="Helical" evidence="7">
    <location>
        <begin position="313"/>
        <end position="330"/>
    </location>
</feature>
<evidence type="ECO:0000256" key="1">
    <source>
        <dbReference type="ARBA" id="ARBA00004651"/>
    </source>
</evidence>
<keyword evidence="3" id="KW-1003">Cell membrane</keyword>
<evidence type="ECO:0000256" key="4">
    <source>
        <dbReference type="ARBA" id="ARBA00022692"/>
    </source>
</evidence>
<dbReference type="PANTHER" id="PTHR23513">
    <property type="entry name" value="INTEGRAL MEMBRANE EFFLUX PROTEIN-RELATED"/>
    <property type="match status" value="1"/>
</dbReference>
<dbReference type="GO" id="GO:0022857">
    <property type="term" value="F:transmembrane transporter activity"/>
    <property type="evidence" value="ECO:0007669"/>
    <property type="project" value="InterPro"/>
</dbReference>
<feature type="domain" description="Major facilitator superfamily (MFS) profile" evidence="8">
    <location>
        <begin position="205"/>
        <end position="436"/>
    </location>
</feature>
<dbReference type="Proteomes" id="UP001214530">
    <property type="component" value="Chromosome"/>
</dbReference>
<keyword evidence="2" id="KW-0813">Transport</keyword>
<comment type="subcellular location">
    <subcellularLocation>
        <location evidence="1">Cell membrane</location>
        <topology evidence="1">Multi-pass membrane protein</topology>
    </subcellularLocation>
</comment>
<evidence type="ECO:0000256" key="7">
    <source>
        <dbReference type="SAM" id="Phobius"/>
    </source>
</evidence>
<accession>A0AAJ5W896</accession>
<feature type="transmembrane region" description="Helical" evidence="7">
    <location>
        <begin position="247"/>
        <end position="271"/>
    </location>
</feature>
<keyword evidence="4 7" id="KW-0812">Transmembrane</keyword>
<evidence type="ECO:0000259" key="8">
    <source>
        <dbReference type="PROSITE" id="PS50850"/>
    </source>
</evidence>
<dbReference type="PANTHER" id="PTHR23513:SF11">
    <property type="entry name" value="STAPHYLOFERRIN A TRANSPORTER"/>
    <property type="match status" value="1"/>
</dbReference>
<dbReference type="AlphaFoldDB" id="A0AAJ5W896"/>
<dbReference type="EMBL" id="CP119313">
    <property type="protein sequence ID" value="WEK18854.1"/>
    <property type="molecule type" value="Genomic_DNA"/>
</dbReference>
<keyword evidence="5 7" id="KW-1133">Transmembrane helix</keyword>
<dbReference type="InterPro" id="IPR010290">
    <property type="entry name" value="TM_effector"/>
</dbReference>
<organism evidence="9 10">
    <name type="scientific">Candidatus Pedobacter colombiensis</name>
    <dbReference type="NCBI Taxonomy" id="3121371"/>
    <lineage>
        <taxon>Bacteria</taxon>
        <taxon>Pseudomonadati</taxon>
        <taxon>Bacteroidota</taxon>
        <taxon>Sphingobacteriia</taxon>
        <taxon>Sphingobacteriales</taxon>
        <taxon>Sphingobacteriaceae</taxon>
        <taxon>Pedobacter</taxon>
    </lineage>
</organism>
<evidence type="ECO:0000256" key="5">
    <source>
        <dbReference type="ARBA" id="ARBA00022989"/>
    </source>
</evidence>
<dbReference type="InterPro" id="IPR020846">
    <property type="entry name" value="MFS_dom"/>
</dbReference>
<feature type="transmembrane region" description="Helical" evidence="7">
    <location>
        <begin position="371"/>
        <end position="394"/>
    </location>
</feature>
<feature type="transmembrane region" description="Helical" evidence="7">
    <location>
        <begin position="70"/>
        <end position="91"/>
    </location>
</feature>
<feature type="transmembrane region" description="Helical" evidence="7">
    <location>
        <begin position="283"/>
        <end position="301"/>
    </location>
</feature>
<keyword evidence="6 7" id="KW-0472">Membrane</keyword>
<sequence length="436" mass="47919">MNIIKTINFTTLNLIPKFVAQQRNKKTPMFRSLKYRNFKLFFYGQSISLIGTWMQKTAVSWLVYRLTDSAMLLGLVAFVSLIPSLILSPYAGSLIDRNNKYKILLVTQVISMMQAGALAAIIFFKYYNIPIIIGLSLVQGIINAFDVTCRQSLMVEMVEDKADLPNAIALNSTMANLARILGPAIAGVILSTFGEDFCFVGNFVSYIPVLICLLMMKLNLTVIPHDQKSIWAELEDGFKYISGDKDLSSMIVMIGISSLFVIPFNTLMPIFAKDLFHGNAGTFSWFESAAGLGSVAAAMYLANLKSAKPLMKITIIASAVFGLSLILLSYSSVLTIALVFMTLSGLGMMAQTSAINTYIQTHAIPEMRGRAISYYVMAYQGMIPIGSLLIGWGAHAFGPRLAVCIAGLIGLLATGLFLLYQTKRSGRPIMRLMFKL</sequence>
<gene>
    <name evidence="9" type="ORF">P0Y49_18930</name>
</gene>
<dbReference type="InterPro" id="IPR036259">
    <property type="entry name" value="MFS_trans_sf"/>
</dbReference>
<dbReference type="GO" id="GO:0005886">
    <property type="term" value="C:plasma membrane"/>
    <property type="evidence" value="ECO:0007669"/>
    <property type="project" value="UniProtKB-SubCell"/>
</dbReference>
<feature type="transmembrane region" description="Helical" evidence="7">
    <location>
        <begin position="40"/>
        <end position="64"/>
    </location>
</feature>
<feature type="transmembrane region" description="Helical" evidence="7">
    <location>
        <begin position="336"/>
        <end position="359"/>
    </location>
</feature>
<feature type="transmembrane region" description="Helical" evidence="7">
    <location>
        <begin position="168"/>
        <end position="193"/>
    </location>
</feature>
<evidence type="ECO:0000256" key="3">
    <source>
        <dbReference type="ARBA" id="ARBA00022475"/>
    </source>
</evidence>
<proteinExistence type="predicted"/>
<feature type="transmembrane region" description="Helical" evidence="7">
    <location>
        <begin position="400"/>
        <end position="420"/>
    </location>
</feature>
<protein>
    <submittedName>
        <fullName evidence="9">MFS transporter</fullName>
    </submittedName>
</protein>
<dbReference type="SUPFAM" id="SSF103473">
    <property type="entry name" value="MFS general substrate transporter"/>
    <property type="match status" value="1"/>
</dbReference>
<evidence type="ECO:0000313" key="9">
    <source>
        <dbReference type="EMBL" id="WEK18854.1"/>
    </source>
</evidence>
<feature type="transmembrane region" description="Helical" evidence="7">
    <location>
        <begin position="103"/>
        <end position="123"/>
    </location>
</feature>
<name>A0AAJ5W896_9SPHI</name>
<feature type="transmembrane region" description="Helical" evidence="7">
    <location>
        <begin position="129"/>
        <end position="147"/>
    </location>
</feature>
<dbReference type="CDD" id="cd06173">
    <property type="entry name" value="MFS_MefA_like"/>
    <property type="match status" value="1"/>
</dbReference>
<reference evidence="9" key="1">
    <citation type="submission" date="2023-03" db="EMBL/GenBank/DDBJ databases">
        <title>Andean soil-derived lignocellulolytic bacterial consortium as a source of novel taxa and putative plastic-active enzymes.</title>
        <authorList>
            <person name="Diaz-Garcia L."/>
            <person name="Chuvochina M."/>
            <person name="Feuerriegel G."/>
            <person name="Bunk B."/>
            <person name="Sproer C."/>
            <person name="Streit W.R."/>
            <person name="Rodriguez L.M."/>
            <person name="Overmann J."/>
            <person name="Jimenez D.J."/>
        </authorList>
    </citation>
    <scope>NUCLEOTIDE SEQUENCE</scope>
    <source>
        <strain evidence="9">MAG 3858</strain>
    </source>
</reference>
<evidence type="ECO:0000256" key="2">
    <source>
        <dbReference type="ARBA" id="ARBA00022448"/>
    </source>
</evidence>
<feature type="transmembrane region" description="Helical" evidence="7">
    <location>
        <begin position="199"/>
        <end position="220"/>
    </location>
</feature>
<evidence type="ECO:0000313" key="10">
    <source>
        <dbReference type="Proteomes" id="UP001214530"/>
    </source>
</evidence>
<dbReference type="PROSITE" id="PS50850">
    <property type="entry name" value="MFS"/>
    <property type="match status" value="1"/>
</dbReference>
<dbReference type="Pfam" id="PF05977">
    <property type="entry name" value="MFS_3"/>
    <property type="match status" value="1"/>
</dbReference>